<dbReference type="EMBL" id="VSRR010000431">
    <property type="protein sequence ID" value="MPC15494.1"/>
    <property type="molecule type" value="Genomic_DNA"/>
</dbReference>
<gene>
    <name evidence="1" type="ORF">E2C01_008286</name>
</gene>
<proteinExistence type="predicted"/>
<keyword evidence="2" id="KW-1185">Reference proteome</keyword>
<evidence type="ECO:0000313" key="2">
    <source>
        <dbReference type="Proteomes" id="UP000324222"/>
    </source>
</evidence>
<accession>A0A5B7D3J8</accession>
<reference evidence="1 2" key="1">
    <citation type="submission" date="2019-05" db="EMBL/GenBank/DDBJ databases">
        <title>Another draft genome of Portunus trituberculatus and its Hox gene families provides insights of decapod evolution.</title>
        <authorList>
            <person name="Jeong J.-H."/>
            <person name="Song I."/>
            <person name="Kim S."/>
            <person name="Choi T."/>
            <person name="Kim D."/>
            <person name="Ryu S."/>
            <person name="Kim W."/>
        </authorList>
    </citation>
    <scope>NUCLEOTIDE SEQUENCE [LARGE SCALE GENOMIC DNA]</scope>
    <source>
        <tissue evidence="1">Muscle</tissue>
    </source>
</reference>
<dbReference type="AlphaFoldDB" id="A0A5B7D3J8"/>
<protein>
    <submittedName>
        <fullName evidence="1">Uncharacterized protein</fullName>
    </submittedName>
</protein>
<organism evidence="1 2">
    <name type="scientific">Portunus trituberculatus</name>
    <name type="common">Swimming crab</name>
    <name type="synonym">Neptunus trituberculatus</name>
    <dbReference type="NCBI Taxonomy" id="210409"/>
    <lineage>
        <taxon>Eukaryota</taxon>
        <taxon>Metazoa</taxon>
        <taxon>Ecdysozoa</taxon>
        <taxon>Arthropoda</taxon>
        <taxon>Crustacea</taxon>
        <taxon>Multicrustacea</taxon>
        <taxon>Malacostraca</taxon>
        <taxon>Eumalacostraca</taxon>
        <taxon>Eucarida</taxon>
        <taxon>Decapoda</taxon>
        <taxon>Pleocyemata</taxon>
        <taxon>Brachyura</taxon>
        <taxon>Eubrachyura</taxon>
        <taxon>Portunoidea</taxon>
        <taxon>Portunidae</taxon>
        <taxon>Portuninae</taxon>
        <taxon>Portunus</taxon>
    </lineage>
</organism>
<comment type="caution">
    <text evidence="1">The sequence shown here is derived from an EMBL/GenBank/DDBJ whole genome shotgun (WGS) entry which is preliminary data.</text>
</comment>
<evidence type="ECO:0000313" key="1">
    <source>
        <dbReference type="EMBL" id="MPC15494.1"/>
    </source>
</evidence>
<sequence length="101" mass="11510">MEVKTRWSKEKENRVSGAFFATTSFKPKRAELCRVVTATYVLDKSNPTSYAQRRCARRGCYVTACSSVPIEPRNTKSYTNLKEKTTKANNRLISEVKRAPT</sequence>
<name>A0A5B7D3J8_PORTR</name>
<dbReference type="Proteomes" id="UP000324222">
    <property type="component" value="Unassembled WGS sequence"/>
</dbReference>